<comment type="caution">
    <text evidence="2">The sequence shown here is derived from an EMBL/GenBank/DDBJ whole genome shotgun (WGS) entry which is preliminary data.</text>
</comment>
<dbReference type="AlphaFoldDB" id="A0AAE1BCV5"/>
<accession>A0AAE1BCV5</accession>
<gene>
    <name evidence="2" type="ORF">RRG08_067347</name>
</gene>
<organism evidence="2 3">
    <name type="scientific">Elysia crispata</name>
    <name type="common">lettuce slug</name>
    <dbReference type="NCBI Taxonomy" id="231223"/>
    <lineage>
        <taxon>Eukaryota</taxon>
        <taxon>Metazoa</taxon>
        <taxon>Spiralia</taxon>
        <taxon>Lophotrochozoa</taxon>
        <taxon>Mollusca</taxon>
        <taxon>Gastropoda</taxon>
        <taxon>Heterobranchia</taxon>
        <taxon>Euthyneura</taxon>
        <taxon>Panpulmonata</taxon>
        <taxon>Sacoglossa</taxon>
        <taxon>Placobranchoidea</taxon>
        <taxon>Plakobranchidae</taxon>
        <taxon>Elysia</taxon>
    </lineage>
</organism>
<feature type="transmembrane region" description="Helical" evidence="1">
    <location>
        <begin position="42"/>
        <end position="63"/>
    </location>
</feature>
<reference evidence="2" key="1">
    <citation type="journal article" date="2023" name="G3 (Bethesda)">
        <title>A reference genome for the long-term kleptoplast-retaining sea slug Elysia crispata morphotype clarki.</title>
        <authorList>
            <person name="Eastman K.E."/>
            <person name="Pendleton A.L."/>
            <person name="Shaikh M.A."/>
            <person name="Suttiyut T."/>
            <person name="Ogas R."/>
            <person name="Tomko P."/>
            <person name="Gavelis G."/>
            <person name="Widhalm J.R."/>
            <person name="Wisecaver J.H."/>
        </authorList>
    </citation>
    <scope>NUCLEOTIDE SEQUENCE</scope>
    <source>
        <strain evidence="2">ECLA1</strain>
    </source>
</reference>
<dbReference type="Proteomes" id="UP001283361">
    <property type="component" value="Unassembled WGS sequence"/>
</dbReference>
<protein>
    <submittedName>
        <fullName evidence="2">Uncharacterized protein</fullName>
    </submittedName>
</protein>
<keyword evidence="1" id="KW-0812">Transmembrane</keyword>
<keyword evidence="1" id="KW-1133">Transmembrane helix</keyword>
<evidence type="ECO:0000313" key="3">
    <source>
        <dbReference type="Proteomes" id="UP001283361"/>
    </source>
</evidence>
<name>A0AAE1BCV5_9GAST</name>
<keyword evidence="1" id="KW-0472">Membrane</keyword>
<dbReference type="EMBL" id="JAWDGP010000179">
    <property type="protein sequence ID" value="KAK3803171.1"/>
    <property type="molecule type" value="Genomic_DNA"/>
</dbReference>
<proteinExistence type="predicted"/>
<evidence type="ECO:0000256" key="1">
    <source>
        <dbReference type="SAM" id="Phobius"/>
    </source>
</evidence>
<sequence>MWKKAMQSAAMTAKEADGYKVEKKESVDLMAKMRKTVIKLNWIPLTGIASCIADMTLIFKSLVFTRGIQLDNNKNLRLGALMLRYYIFWAGEELEPLKKSLRMLCRKF</sequence>
<keyword evidence="3" id="KW-1185">Reference proteome</keyword>
<evidence type="ECO:0000313" key="2">
    <source>
        <dbReference type="EMBL" id="KAK3803171.1"/>
    </source>
</evidence>